<reference evidence="3 4" key="1">
    <citation type="submission" date="2020-04" db="EMBL/GenBank/DDBJ databases">
        <title>Zoogloea sp. G-4-1-14 isolated from soil.</title>
        <authorList>
            <person name="Dahal R.H."/>
        </authorList>
    </citation>
    <scope>NUCLEOTIDE SEQUENCE [LARGE SCALE GENOMIC DNA]</scope>
    <source>
        <strain evidence="3 4">G-4-1-14</strain>
    </source>
</reference>
<dbReference type="InterPro" id="IPR030831">
    <property type="entry name" value="Fuse-rel_SoxYZ"/>
</dbReference>
<protein>
    <submittedName>
        <fullName evidence="3">Quinoprotein dehydrogenase-associated SoxYZ-like carrier</fullName>
    </submittedName>
</protein>
<dbReference type="Gene3D" id="2.60.40.10">
    <property type="entry name" value="Immunoglobulins"/>
    <property type="match status" value="1"/>
</dbReference>
<dbReference type="PROSITE" id="PS51257">
    <property type="entry name" value="PROKAR_LIPOPROTEIN"/>
    <property type="match status" value="1"/>
</dbReference>
<evidence type="ECO:0000256" key="1">
    <source>
        <dbReference type="SAM" id="SignalP"/>
    </source>
</evidence>
<feature type="chain" id="PRO_5032599858" evidence="1">
    <location>
        <begin position="21"/>
        <end position="259"/>
    </location>
</feature>
<feature type="domain" description="Ig-like SoxY" evidence="2">
    <location>
        <begin position="41"/>
        <end position="146"/>
    </location>
</feature>
<keyword evidence="1" id="KW-0732">Signal</keyword>
<dbReference type="SUPFAM" id="SSF81296">
    <property type="entry name" value="E set domains"/>
    <property type="match status" value="1"/>
</dbReference>
<dbReference type="InterPro" id="IPR038162">
    <property type="entry name" value="SoxY_sf"/>
</dbReference>
<evidence type="ECO:0000259" key="2">
    <source>
        <dbReference type="Pfam" id="PF13501"/>
    </source>
</evidence>
<evidence type="ECO:0000313" key="3">
    <source>
        <dbReference type="EMBL" id="NML28856.1"/>
    </source>
</evidence>
<feature type="signal peptide" evidence="1">
    <location>
        <begin position="1"/>
        <end position="20"/>
    </location>
</feature>
<name>A0A848GDU0_9RHOO</name>
<dbReference type="Proteomes" id="UP000580043">
    <property type="component" value="Unassembled WGS sequence"/>
</dbReference>
<dbReference type="Gene3D" id="2.60.40.2470">
    <property type="entry name" value="SoxY domain"/>
    <property type="match status" value="1"/>
</dbReference>
<dbReference type="NCBIfam" id="TIGR04557">
    <property type="entry name" value="fuse_rel_SoxYZ"/>
    <property type="match status" value="1"/>
</dbReference>
<keyword evidence="4" id="KW-1185">Reference proteome</keyword>
<sequence length="259" mass="27588">MKIAAIAAVLLACACSLGQAAAPAERRTDPLDSPRWADMRKEMFPAGARVVFDERVRVTAPLTAENAMNVPVSVDAGALGDVQEVLVFADFNPIVRIVRFEPAGAHPGLGFRIKLQQSTPVRAAARTADGSWHVGGAWVNTAGGGCTLPSTGSGSPEWQKRLGEVSSRVWERKEGGERIRLRIIHPIDTGLAAGIPAFFLQDLLLADNTGRPLMRIEGFEPIAENPVFTVDIPAGRSATAYRVSGRDNNGNAISAAIEK</sequence>
<dbReference type="EMBL" id="JABBGA010000038">
    <property type="protein sequence ID" value="NML28856.1"/>
    <property type="molecule type" value="Genomic_DNA"/>
</dbReference>
<comment type="caution">
    <text evidence="3">The sequence shown here is derived from an EMBL/GenBank/DDBJ whole genome shotgun (WGS) entry which is preliminary data.</text>
</comment>
<dbReference type="InterPro" id="IPR032711">
    <property type="entry name" value="SoxY"/>
</dbReference>
<gene>
    <name evidence="3" type="ORF">HHL15_24185</name>
</gene>
<dbReference type="RefSeq" id="WP_169148372.1">
    <property type="nucleotide sequence ID" value="NZ_JABBGA010000038.1"/>
</dbReference>
<accession>A0A848GDU0</accession>
<dbReference type="AlphaFoldDB" id="A0A848GDU0"/>
<organism evidence="3 4">
    <name type="scientific">Zoogloea dura</name>
    <dbReference type="NCBI Taxonomy" id="2728840"/>
    <lineage>
        <taxon>Bacteria</taxon>
        <taxon>Pseudomonadati</taxon>
        <taxon>Pseudomonadota</taxon>
        <taxon>Betaproteobacteria</taxon>
        <taxon>Rhodocyclales</taxon>
        <taxon>Zoogloeaceae</taxon>
        <taxon>Zoogloea</taxon>
    </lineage>
</organism>
<dbReference type="InterPro" id="IPR013783">
    <property type="entry name" value="Ig-like_fold"/>
</dbReference>
<dbReference type="Pfam" id="PF13501">
    <property type="entry name" value="SoxY"/>
    <property type="match status" value="1"/>
</dbReference>
<evidence type="ECO:0000313" key="4">
    <source>
        <dbReference type="Proteomes" id="UP000580043"/>
    </source>
</evidence>
<proteinExistence type="predicted"/>
<dbReference type="InterPro" id="IPR014756">
    <property type="entry name" value="Ig_E-set"/>
</dbReference>